<comment type="caution">
    <text evidence="1">The sequence shown here is derived from an EMBL/GenBank/DDBJ whole genome shotgun (WGS) entry which is preliminary data.</text>
</comment>
<evidence type="ECO:0000313" key="2">
    <source>
        <dbReference type="Proteomes" id="UP001215280"/>
    </source>
</evidence>
<dbReference type="AlphaFoldDB" id="A0AAD7MS29"/>
<reference evidence="1" key="1">
    <citation type="submission" date="2023-03" db="EMBL/GenBank/DDBJ databases">
        <title>Massive genome expansion in bonnet fungi (Mycena s.s.) driven by repeated elements and novel gene families across ecological guilds.</title>
        <authorList>
            <consortium name="Lawrence Berkeley National Laboratory"/>
            <person name="Harder C.B."/>
            <person name="Miyauchi S."/>
            <person name="Viragh M."/>
            <person name="Kuo A."/>
            <person name="Thoen E."/>
            <person name="Andreopoulos B."/>
            <person name="Lu D."/>
            <person name="Skrede I."/>
            <person name="Drula E."/>
            <person name="Henrissat B."/>
            <person name="Morin E."/>
            <person name="Kohler A."/>
            <person name="Barry K."/>
            <person name="LaButti K."/>
            <person name="Morin E."/>
            <person name="Salamov A."/>
            <person name="Lipzen A."/>
            <person name="Mereny Z."/>
            <person name="Hegedus B."/>
            <person name="Baldrian P."/>
            <person name="Stursova M."/>
            <person name="Weitz H."/>
            <person name="Taylor A."/>
            <person name="Grigoriev I.V."/>
            <person name="Nagy L.G."/>
            <person name="Martin F."/>
            <person name="Kauserud H."/>
        </authorList>
    </citation>
    <scope>NUCLEOTIDE SEQUENCE</scope>
    <source>
        <strain evidence="1">CBHHK188m</strain>
    </source>
</reference>
<accession>A0AAD7MS29</accession>
<evidence type="ECO:0000313" key="1">
    <source>
        <dbReference type="EMBL" id="KAJ7729548.1"/>
    </source>
</evidence>
<name>A0AAD7MS29_9AGAR</name>
<gene>
    <name evidence="1" type="ORF">DFH07DRAFT_969512</name>
</gene>
<dbReference type="EMBL" id="JARJLG010000197">
    <property type="protein sequence ID" value="KAJ7729548.1"/>
    <property type="molecule type" value="Genomic_DNA"/>
</dbReference>
<organism evidence="1 2">
    <name type="scientific">Mycena maculata</name>
    <dbReference type="NCBI Taxonomy" id="230809"/>
    <lineage>
        <taxon>Eukaryota</taxon>
        <taxon>Fungi</taxon>
        <taxon>Dikarya</taxon>
        <taxon>Basidiomycota</taxon>
        <taxon>Agaricomycotina</taxon>
        <taxon>Agaricomycetes</taxon>
        <taxon>Agaricomycetidae</taxon>
        <taxon>Agaricales</taxon>
        <taxon>Marasmiineae</taxon>
        <taxon>Mycenaceae</taxon>
        <taxon>Mycena</taxon>
    </lineage>
</organism>
<sequence length="313" mass="33417">MSPTTALMSPTTTTVEDAVLAPPSASDCRGAFYGFRIAKTRATPAIVKLGRAKEPRKRRAQWARQCRGERHRWLTYYWESPRGGAPTCDCRLPQNLRIEAPSIPASNPSTENTLNGIVLTLNGIVLTPDDAVERTLPHHFVPELAGALEGVHTAQAQAQAEHEQKLPNTSVVPLIVYSVFQTLQETVASVTPGAPSSSLKILTFYFFSAETIVISDGGGQTGNVAPLLSQLTDTLNTATSSLSTPDLNIAFWARHRARARQLAHPRRHDALLTGLNGISLVSWKSSAPGGVLILVGGVVGGLSRLSGLGSSSL</sequence>
<dbReference type="Proteomes" id="UP001215280">
    <property type="component" value="Unassembled WGS sequence"/>
</dbReference>
<keyword evidence="2" id="KW-1185">Reference proteome</keyword>
<proteinExistence type="predicted"/>
<protein>
    <submittedName>
        <fullName evidence="1">Uncharacterized protein</fullName>
    </submittedName>
</protein>